<name>A0A0D3D3Y7_BRAOL</name>
<dbReference type="OMA" id="AEDEICY"/>
<dbReference type="Gramene" id="Bo7g021320.1">
    <property type="protein sequence ID" value="Bo7g021320.1"/>
    <property type="gene ID" value="Bo7g021320"/>
</dbReference>
<keyword evidence="2" id="KW-1185">Reference proteome</keyword>
<reference evidence="1 2" key="1">
    <citation type="journal article" date="2014" name="Genome Biol.">
        <title>Transcriptome and methylome profiling reveals relics of genome dominance in the mesopolyploid Brassica oleracea.</title>
        <authorList>
            <person name="Parkin I.A."/>
            <person name="Koh C."/>
            <person name="Tang H."/>
            <person name="Robinson S.J."/>
            <person name="Kagale S."/>
            <person name="Clarke W.E."/>
            <person name="Town C.D."/>
            <person name="Nixon J."/>
            <person name="Krishnakumar V."/>
            <person name="Bidwell S.L."/>
            <person name="Denoeud F."/>
            <person name="Belcram H."/>
            <person name="Links M.G."/>
            <person name="Just J."/>
            <person name="Clarke C."/>
            <person name="Bender T."/>
            <person name="Huebert T."/>
            <person name="Mason A.S."/>
            <person name="Pires J.C."/>
            <person name="Barker G."/>
            <person name="Moore J."/>
            <person name="Walley P.G."/>
            <person name="Manoli S."/>
            <person name="Batley J."/>
            <person name="Edwards D."/>
            <person name="Nelson M.N."/>
            <person name="Wang X."/>
            <person name="Paterson A.H."/>
            <person name="King G."/>
            <person name="Bancroft I."/>
            <person name="Chalhoub B."/>
            <person name="Sharpe A.G."/>
        </authorList>
    </citation>
    <scope>NUCLEOTIDE SEQUENCE</scope>
    <source>
        <strain evidence="1 2">cv. TO1000</strain>
    </source>
</reference>
<proteinExistence type="predicted"/>
<organism evidence="1 2">
    <name type="scientific">Brassica oleracea var. oleracea</name>
    <dbReference type="NCBI Taxonomy" id="109376"/>
    <lineage>
        <taxon>Eukaryota</taxon>
        <taxon>Viridiplantae</taxon>
        <taxon>Streptophyta</taxon>
        <taxon>Embryophyta</taxon>
        <taxon>Tracheophyta</taxon>
        <taxon>Spermatophyta</taxon>
        <taxon>Magnoliopsida</taxon>
        <taxon>eudicotyledons</taxon>
        <taxon>Gunneridae</taxon>
        <taxon>Pentapetalae</taxon>
        <taxon>rosids</taxon>
        <taxon>malvids</taxon>
        <taxon>Brassicales</taxon>
        <taxon>Brassicaceae</taxon>
        <taxon>Brassiceae</taxon>
        <taxon>Brassica</taxon>
    </lineage>
</organism>
<sequence>VKQLKAKIKKCLQIVSLSPIICGEPNLHEFRKVYQRLLYVAEDEICYLPSGKKGEHLGIEIGNDGTSCSSLTKANRSHRLPIG</sequence>
<dbReference type="EnsemblPlants" id="Bo7g021320.1">
    <property type="protein sequence ID" value="Bo7g021320.1"/>
    <property type="gene ID" value="Bo7g021320"/>
</dbReference>
<protein>
    <submittedName>
        <fullName evidence="1">Uncharacterized protein</fullName>
    </submittedName>
</protein>
<dbReference type="Proteomes" id="UP000032141">
    <property type="component" value="Chromosome C7"/>
</dbReference>
<evidence type="ECO:0000313" key="1">
    <source>
        <dbReference type="EnsemblPlants" id="Bo7g021320.1"/>
    </source>
</evidence>
<dbReference type="HOGENOM" id="CLU_2549635_0_0_1"/>
<dbReference type="AlphaFoldDB" id="A0A0D3D3Y7"/>
<evidence type="ECO:0000313" key="2">
    <source>
        <dbReference type="Proteomes" id="UP000032141"/>
    </source>
</evidence>
<accession>A0A0D3D3Y7</accession>
<reference evidence="1" key="2">
    <citation type="submission" date="2015-03" db="UniProtKB">
        <authorList>
            <consortium name="EnsemblPlants"/>
        </authorList>
    </citation>
    <scope>IDENTIFICATION</scope>
</reference>